<keyword evidence="2 7" id="KW-0813">Transport</keyword>
<feature type="transmembrane region" description="Helical" evidence="7">
    <location>
        <begin position="98"/>
        <end position="121"/>
    </location>
</feature>
<dbReference type="Gene3D" id="1.10.3720.10">
    <property type="entry name" value="MetI-like"/>
    <property type="match status" value="1"/>
</dbReference>
<dbReference type="CDD" id="cd06261">
    <property type="entry name" value="TM_PBP2"/>
    <property type="match status" value="1"/>
</dbReference>
<dbReference type="PROSITE" id="PS50928">
    <property type="entry name" value="ABC_TM1"/>
    <property type="match status" value="1"/>
</dbReference>
<dbReference type="InterPro" id="IPR045621">
    <property type="entry name" value="BPD_transp_1_N"/>
</dbReference>
<dbReference type="Pfam" id="PF19300">
    <property type="entry name" value="BPD_transp_1_N"/>
    <property type="match status" value="1"/>
</dbReference>
<accession>A0A933W039</accession>
<keyword evidence="5 7" id="KW-1133">Transmembrane helix</keyword>
<dbReference type="GO" id="GO:0005886">
    <property type="term" value="C:plasma membrane"/>
    <property type="evidence" value="ECO:0007669"/>
    <property type="project" value="UniProtKB-SubCell"/>
</dbReference>
<feature type="transmembrane region" description="Helical" evidence="7">
    <location>
        <begin position="243"/>
        <end position="268"/>
    </location>
</feature>
<organism evidence="9 10">
    <name type="scientific">Rhodopseudomonas palustris</name>
    <dbReference type="NCBI Taxonomy" id="1076"/>
    <lineage>
        <taxon>Bacteria</taxon>
        <taxon>Pseudomonadati</taxon>
        <taxon>Pseudomonadota</taxon>
        <taxon>Alphaproteobacteria</taxon>
        <taxon>Hyphomicrobiales</taxon>
        <taxon>Nitrobacteraceae</taxon>
        <taxon>Rhodopseudomonas</taxon>
    </lineage>
</organism>
<comment type="caution">
    <text evidence="9">The sequence shown here is derived from an EMBL/GenBank/DDBJ whole genome shotgun (WGS) entry which is preliminary data.</text>
</comment>
<evidence type="ECO:0000256" key="7">
    <source>
        <dbReference type="RuleBase" id="RU363032"/>
    </source>
</evidence>
<dbReference type="GO" id="GO:0055085">
    <property type="term" value="P:transmembrane transport"/>
    <property type="evidence" value="ECO:0007669"/>
    <property type="project" value="InterPro"/>
</dbReference>
<dbReference type="InterPro" id="IPR000515">
    <property type="entry name" value="MetI-like"/>
</dbReference>
<feature type="transmembrane region" description="Helical" evidence="7">
    <location>
        <begin position="288"/>
        <end position="314"/>
    </location>
</feature>
<feature type="transmembrane region" description="Helical" evidence="7">
    <location>
        <begin position="133"/>
        <end position="161"/>
    </location>
</feature>
<evidence type="ECO:0000256" key="4">
    <source>
        <dbReference type="ARBA" id="ARBA00022692"/>
    </source>
</evidence>
<protein>
    <submittedName>
        <fullName evidence="9">ABC transporter permease</fullName>
    </submittedName>
</protein>
<dbReference type="PANTHER" id="PTHR43163">
    <property type="entry name" value="DIPEPTIDE TRANSPORT SYSTEM PERMEASE PROTEIN DPPB-RELATED"/>
    <property type="match status" value="1"/>
</dbReference>
<reference evidence="9" key="1">
    <citation type="submission" date="2020-07" db="EMBL/GenBank/DDBJ databases">
        <title>Huge and variable diversity of episymbiotic CPR bacteria and DPANN archaea in groundwater ecosystems.</title>
        <authorList>
            <person name="He C.Y."/>
            <person name="Keren R."/>
            <person name="Whittaker M."/>
            <person name="Farag I.F."/>
            <person name="Doudna J."/>
            <person name="Cate J.H.D."/>
            <person name="Banfield J.F."/>
        </authorList>
    </citation>
    <scope>NUCLEOTIDE SEQUENCE</scope>
    <source>
        <strain evidence="9">NC_groundwater_1818_Pr3_B-0.1um_66_35</strain>
    </source>
</reference>
<dbReference type="Pfam" id="PF00528">
    <property type="entry name" value="BPD_transp_1"/>
    <property type="match status" value="1"/>
</dbReference>
<sequence length="326" mass="35905">MLAFTLRRVLQAIGVMIVVGALSFTMFRFAGDPISQIVSQDASSAERAEIRKSLGLDDPVLVQFGRYFINAARFDFGMSYRFREPVAKLLLERMPATLELATCATVLAMTLGILLGVYTALRRNSFLATLLSAVSLIGISLPTFLIGILLIYLFAVVLGWLPSYGRGDTVRLGWWTTGLLTTSGLKSLIMPSITLGLFQMTLIMRLVRAEMLEVLRTDYIRFARARGLTTRAIHFGHALKNTLVPVITVAGLQFGSVIAFAIITETVFQWPGMGLLFVQAVQNVDIPIMAAYLLVVSLIFVTINLIVDILYTLVDPRLHAGAARRT</sequence>
<dbReference type="SUPFAM" id="SSF161098">
    <property type="entry name" value="MetI-like"/>
    <property type="match status" value="1"/>
</dbReference>
<dbReference type="Proteomes" id="UP000782519">
    <property type="component" value="Unassembled WGS sequence"/>
</dbReference>
<gene>
    <name evidence="9" type="ORF">HZA66_06390</name>
</gene>
<dbReference type="AlphaFoldDB" id="A0A933W039"/>
<keyword evidence="6 7" id="KW-0472">Membrane</keyword>
<comment type="similarity">
    <text evidence="7">Belongs to the binding-protein-dependent transport system permease family.</text>
</comment>
<evidence type="ECO:0000256" key="2">
    <source>
        <dbReference type="ARBA" id="ARBA00022448"/>
    </source>
</evidence>
<evidence type="ECO:0000256" key="3">
    <source>
        <dbReference type="ARBA" id="ARBA00022475"/>
    </source>
</evidence>
<feature type="domain" description="ABC transmembrane type-1" evidence="8">
    <location>
        <begin position="94"/>
        <end position="311"/>
    </location>
</feature>
<keyword evidence="3" id="KW-1003">Cell membrane</keyword>
<evidence type="ECO:0000259" key="8">
    <source>
        <dbReference type="PROSITE" id="PS50928"/>
    </source>
</evidence>
<evidence type="ECO:0000256" key="6">
    <source>
        <dbReference type="ARBA" id="ARBA00023136"/>
    </source>
</evidence>
<dbReference type="InterPro" id="IPR035906">
    <property type="entry name" value="MetI-like_sf"/>
</dbReference>
<dbReference type="EMBL" id="JACRJB010000015">
    <property type="protein sequence ID" value="MBI5129051.1"/>
    <property type="molecule type" value="Genomic_DNA"/>
</dbReference>
<dbReference type="PANTHER" id="PTHR43163:SF2">
    <property type="entry name" value="ABC TRANSPORTER PERMEASE PROTEIN"/>
    <property type="match status" value="1"/>
</dbReference>
<comment type="subcellular location">
    <subcellularLocation>
        <location evidence="1 7">Cell membrane</location>
        <topology evidence="1 7">Multi-pass membrane protein</topology>
    </subcellularLocation>
</comment>
<evidence type="ECO:0000256" key="5">
    <source>
        <dbReference type="ARBA" id="ARBA00022989"/>
    </source>
</evidence>
<feature type="transmembrane region" description="Helical" evidence="7">
    <location>
        <begin position="12"/>
        <end position="30"/>
    </location>
</feature>
<evidence type="ECO:0000256" key="1">
    <source>
        <dbReference type="ARBA" id="ARBA00004651"/>
    </source>
</evidence>
<evidence type="ECO:0000313" key="9">
    <source>
        <dbReference type="EMBL" id="MBI5129051.1"/>
    </source>
</evidence>
<keyword evidence="4 7" id="KW-0812">Transmembrane</keyword>
<evidence type="ECO:0000313" key="10">
    <source>
        <dbReference type="Proteomes" id="UP000782519"/>
    </source>
</evidence>
<proteinExistence type="inferred from homology"/>
<name>A0A933W039_RHOPL</name>